<dbReference type="InterPro" id="IPR003591">
    <property type="entry name" value="Leu-rich_rpt_typical-subtyp"/>
</dbReference>
<feature type="region of interest" description="Disordered" evidence="3">
    <location>
        <begin position="362"/>
        <end position="390"/>
    </location>
</feature>
<feature type="compositionally biased region" description="Polar residues" evidence="3">
    <location>
        <begin position="78"/>
        <end position="89"/>
    </location>
</feature>
<feature type="region of interest" description="Disordered" evidence="3">
    <location>
        <begin position="510"/>
        <end position="703"/>
    </location>
</feature>
<dbReference type="PANTHER" id="PTHR47566">
    <property type="match status" value="1"/>
</dbReference>
<dbReference type="InterPro" id="IPR001611">
    <property type="entry name" value="Leu-rich_rpt"/>
</dbReference>
<evidence type="ECO:0000313" key="4">
    <source>
        <dbReference type="EMBL" id="KAJ9668657.1"/>
    </source>
</evidence>
<feature type="compositionally biased region" description="Polar residues" evidence="3">
    <location>
        <begin position="959"/>
        <end position="970"/>
    </location>
</feature>
<keyword evidence="5" id="KW-1185">Reference proteome</keyword>
<feature type="compositionally biased region" description="Polar residues" evidence="3">
    <location>
        <begin position="674"/>
        <end position="685"/>
    </location>
</feature>
<dbReference type="SMART" id="SM00369">
    <property type="entry name" value="LRR_TYP"/>
    <property type="match status" value="5"/>
</dbReference>
<feature type="compositionally biased region" description="Basic and acidic residues" evidence="3">
    <location>
        <begin position="241"/>
        <end position="251"/>
    </location>
</feature>
<feature type="compositionally biased region" description="Polar residues" evidence="3">
    <location>
        <begin position="104"/>
        <end position="117"/>
    </location>
</feature>
<feature type="region of interest" description="Disordered" evidence="3">
    <location>
        <begin position="868"/>
        <end position="918"/>
    </location>
</feature>
<keyword evidence="1" id="KW-0433">Leucine-rich repeat</keyword>
<evidence type="ECO:0000313" key="5">
    <source>
        <dbReference type="Proteomes" id="UP001172684"/>
    </source>
</evidence>
<feature type="region of interest" description="Disordered" evidence="3">
    <location>
        <begin position="291"/>
        <end position="317"/>
    </location>
</feature>
<gene>
    <name evidence="4" type="primary">NUD1</name>
    <name evidence="4" type="ORF">H2201_001299</name>
</gene>
<feature type="compositionally biased region" description="Polar residues" evidence="3">
    <location>
        <begin position="175"/>
        <end position="186"/>
    </location>
</feature>
<feature type="compositionally biased region" description="Polar residues" evidence="3">
    <location>
        <begin position="54"/>
        <end position="70"/>
    </location>
</feature>
<feature type="region of interest" description="Disordered" evidence="3">
    <location>
        <begin position="944"/>
        <end position="1019"/>
    </location>
</feature>
<feature type="compositionally biased region" description="Polar residues" evidence="3">
    <location>
        <begin position="1119"/>
        <end position="1144"/>
    </location>
</feature>
<feature type="compositionally biased region" description="Low complexity" evidence="3">
    <location>
        <begin position="646"/>
        <end position="662"/>
    </location>
</feature>
<dbReference type="EMBL" id="JAPDRL010000006">
    <property type="protein sequence ID" value="KAJ9668657.1"/>
    <property type="molecule type" value="Genomic_DNA"/>
</dbReference>
<dbReference type="Proteomes" id="UP001172684">
    <property type="component" value="Unassembled WGS sequence"/>
</dbReference>
<feature type="compositionally biased region" description="Polar residues" evidence="3">
    <location>
        <begin position="1003"/>
        <end position="1019"/>
    </location>
</feature>
<feature type="compositionally biased region" description="Polar residues" evidence="3">
    <location>
        <begin position="558"/>
        <end position="574"/>
    </location>
</feature>
<feature type="compositionally biased region" description="Basic and acidic residues" evidence="3">
    <location>
        <begin position="291"/>
        <end position="309"/>
    </location>
</feature>
<protein>
    <submittedName>
        <fullName evidence="4">Protein nud1</fullName>
    </submittedName>
</protein>
<feature type="region of interest" description="Disordered" evidence="3">
    <location>
        <begin position="1054"/>
        <end position="1080"/>
    </location>
</feature>
<evidence type="ECO:0000256" key="3">
    <source>
        <dbReference type="SAM" id="MobiDB-lite"/>
    </source>
</evidence>
<organism evidence="4 5">
    <name type="scientific">Coniosporium apollinis</name>
    <dbReference type="NCBI Taxonomy" id="61459"/>
    <lineage>
        <taxon>Eukaryota</taxon>
        <taxon>Fungi</taxon>
        <taxon>Dikarya</taxon>
        <taxon>Ascomycota</taxon>
        <taxon>Pezizomycotina</taxon>
        <taxon>Dothideomycetes</taxon>
        <taxon>Dothideomycetes incertae sedis</taxon>
        <taxon>Coniosporium</taxon>
    </lineage>
</organism>
<dbReference type="SUPFAM" id="SSF52058">
    <property type="entry name" value="L domain-like"/>
    <property type="match status" value="1"/>
</dbReference>
<feature type="region of interest" description="Disordered" evidence="3">
    <location>
        <begin position="1310"/>
        <end position="1333"/>
    </location>
</feature>
<comment type="caution">
    <text evidence="4">The sequence shown here is derived from an EMBL/GenBank/DDBJ whole genome shotgun (WGS) entry which is preliminary data.</text>
</comment>
<feature type="compositionally biased region" description="Low complexity" evidence="3">
    <location>
        <begin position="986"/>
        <end position="1002"/>
    </location>
</feature>
<sequence length="1905" mass="210381">MAPVANGWLDSLSEDWVSQPRSSPPPSRSHTVSSATHNAADIHAQSKSRIPRLRSSSGAVPSTRGRSNGTPRRRSALSERSTSETNALPDNSPHEGFRKATAGAPSSRSIFTSSAQSVVRHGTVERNSRVTSSGEGVGHNETPDWKRRLLKGQMGYQDQKDLFSPMPLENLFQKPATSQSINNSPNGRRGLSFLKGLSSMPSSPPPWPKPDGSSSRIRSRRMHSRTDQFEPQIAEDDQEDDRISFTERDVQDNDSCSEDDTDRLEASLLRSEASLLRPEVSELPIGKTRRVNDRATESVRDEATFDHSRTASGQTELRHEEFSPVFISKHNTTDGQIDYVALSKSQIADRLRQLNLQNSDFEHSTVSDSRQSESLANETLPEDLPVGTPDVLNVGEFVSVKRGGYSADGSFRRRPLSPSPLKSVTDLNDESSTQRRVELSRPSQKSTDSTAAVLPAAPSPPPVPTTPAKSGPSQFLSPEKTRSSASPLKLFGDHDTFTSTRLHRRLSQLEDLVPDELQAERKSISTRSPRRRNADPRLSSLEEASFQDIASPKVTTAAAKQSSKRQFSTGSNFGQGELDEYPFPEDLSFASSNSDDASGLDISRSPSPNAAPPGSQAQFKFRFGSSPEIHNTFKHKGKLSERSRESSITVTKRSSVKSSKTKLAGRPLAPNDPASVSQGVVTGNAKSKRPPTSPYKNPTPKRRRTLCTVEIEEHEDFVVESVKESHTAIQSIVSTQPNDRRQESYGNSADPSTLARQHILRPRNPTPSQRRRDQIQAEILEATDAFLSSSPRLQAIQEHLSSPAAPGTAAEALQAKAIAGEVAAFTVRVAQGMKDEGRKRSVTTQDFLDEARSIMEYFRSKGRPISALSSLEESESEHPDAGDDAPINTSLTFSRPPSREGRRSGWRSEAPQGLDPRVMSHLRRFEENDDENFIASMRSLHLSPAKEPDAVESPLPMSEPSNIRISQNRPLDSGRGRSESDATQPGTGSTGTTAKTHTSHTSVDSSLGRTINTNVSRRSGTVATLGPELVVPLIGDQVADMRFDKELGKWVRTKSPKKGKKAPGDISHVTESEEDPFGNIPDLTVDEFNELVRSGPATAPSFGGQDIKAPHTIDDATVHGTSHAQSTGAQVPSSRPTTRGTTEPTLGDASTVPSRFSHFGSSGPQIETRATSWSEQGTMNKATGNIQTQSVESFEPQGASEEIEHEIQIDEGRTDKPVNKLLPKVRNVTISFSSPVVPRVHRLVTEERVLQRENSVLSAPDDLEPQKSARIEQLASQHSISNAHPFETSSSGLYRGASRQVSQYSRVPRTLAVPRHHENSELSATTPSPEKPRMQLAVSVSGTFAVEGKHGSAIQQAHPPAHDHAEFSFLLSDLPEFTVNQIDERELPVRTLVRRQGNSVTKAAEDRYEQGTQELVKALQDAYADEPYWEDVRKLDLHDRALPTLHRLDEFCYRVEELDVSGNCLTHLNGAPCTVRKLIAQRNALTGLTSWGHLMHLQYLDVSGNDIDTLEGFGGLIHLRELKANDNRLTSLEGVLHLDGLMSLSVSRNKLQEVDFKETNFMSLIDLNMSGNELSALRNLQCLPRLTSLNLDQNSFDEFTASTLQTQPCQSLRSLRLQSNDLRFVDLSSSCPNLERLHLDQNQLTPQTLIGLETLHRLRTLSARDQRVGSSLSSLTIRHCFMDNHDITSLLISANHIPRFEMSHHFLNLQHLELASCGLQALPEKFGQLAPNVRVLNLNFNALKDLHPLLGIKRLSQLSLAGNRLARLRKNLAVLSQLKTLTALDLRENPFAVGFYLPATENRVATRSMSSEEAEEDRDTHVLPMGDVERDRQYLARLDEDTKLRRRVYEMLLANSCRDLRMLDGMEFARQRVVVKDEIWDRLLSLRILKKSGRDSELGLEGESL</sequence>
<dbReference type="Gene3D" id="3.80.10.10">
    <property type="entry name" value="Ribonuclease Inhibitor"/>
    <property type="match status" value="2"/>
</dbReference>
<feature type="region of interest" description="Disordered" evidence="3">
    <location>
        <begin position="732"/>
        <end position="772"/>
    </location>
</feature>
<feature type="compositionally biased region" description="Polar residues" evidence="3">
    <location>
        <begin position="744"/>
        <end position="755"/>
    </location>
</feature>
<feature type="region of interest" description="Disordered" evidence="3">
    <location>
        <begin position="1118"/>
        <end position="1178"/>
    </location>
</feature>
<evidence type="ECO:0000256" key="2">
    <source>
        <dbReference type="ARBA" id="ARBA00022737"/>
    </source>
</evidence>
<feature type="region of interest" description="Disordered" evidence="3">
    <location>
        <begin position="169"/>
        <end position="262"/>
    </location>
</feature>
<feature type="region of interest" description="Disordered" evidence="3">
    <location>
        <begin position="407"/>
        <end position="494"/>
    </location>
</feature>
<feature type="compositionally biased region" description="Polar residues" evidence="3">
    <location>
        <begin position="366"/>
        <end position="377"/>
    </location>
</feature>
<accession>A0ABQ9P221</accession>
<name>A0ABQ9P221_9PEZI</name>
<dbReference type="InterPro" id="IPR032675">
    <property type="entry name" value="LRR_dom_sf"/>
</dbReference>
<dbReference type="InterPro" id="IPR052574">
    <property type="entry name" value="CDIRP"/>
</dbReference>
<reference evidence="4" key="1">
    <citation type="submission" date="2022-10" db="EMBL/GenBank/DDBJ databases">
        <title>Culturing micro-colonial fungi from biological soil crusts in the Mojave desert and describing Neophaeococcomyces mojavensis, and introducing the new genera and species Taxawa tesnikishii.</title>
        <authorList>
            <person name="Kurbessoian T."/>
            <person name="Stajich J.E."/>
        </authorList>
    </citation>
    <scope>NUCLEOTIDE SEQUENCE</scope>
    <source>
        <strain evidence="4">TK_1</strain>
    </source>
</reference>
<proteinExistence type="predicted"/>
<feature type="compositionally biased region" description="Polar residues" evidence="3">
    <location>
        <begin position="1151"/>
        <end position="1178"/>
    </location>
</feature>
<evidence type="ECO:0000256" key="1">
    <source>
        <dbReference type="ARBA" id="ARBA00022614"/>
    </source>
</evidence>
<dbReference type="PANTHER" id="PTHR47566:SF1">
    <property type="entry name" value="PROTEIN NUD1"/>
    <property type="match status" value="1"/>
</dbReference>
<feature type="region of interest" description="Disordered" evidence="3">
    <location>
        <begin position="1191"/>
        <end position="1212"/>
    </location>
</feature>
<keyword evidence="2" id="KW-0677">Repeat</keyword>
<feature type="region of interest" description="Disordered" evidence="3">
    <location>
        <begin position="1"/>
        <end position="146"/>
    </location>
</feature>
<dbReference type="PROSITE" id="PS51450">
    <property type="entry name" value="LRR"/>
    <property type="match status" value="3"/>
</dbReference>